<evidence type="ECO:0000313" key="1">
    <source>
        <dbReference type="EMBL" id="CZR50743.1"/>
    </source>
</evidence>
<proteinExistence type="predicted"/>
<keyword evidence="2" id="KW-1185">Reference proteome</keyword>
<dbReference type="Proteomes" id="UP000184330">
    <property type="component" value="Unassembled WGS sequence"/>
</dbReference>
<dbReference type="PANTHER" id="PTHR36166:SF1">
    <property type="entry name" value="SRPBCC DOMAIN-CONTAINING PROTEIN"/>
    <property type="match status" value="1"/>
</dbReference>
<gene>
    <name evidence="1" type="ORF">PAC_00617</name>
</gene>
<dbReference type="Pfam" id="PF10604">
    <property type="entry name" value="Polyketide_cyc2"/>
    <property type="match status" value="1"/>
</dbReference>
<dbReference type="CDD" id="cd07822">
    <property type="entry name" value="SRPBCC_4"/>
    <property type="match status" value="1"/>
</dbReference>
<dbReference type="EMBL" id="FJOG01000001">
    <property type="protein sequence ID" value="CZR50743.1"/>
    <property type="molecule type" value="Genomic_DNA"/>
</dbReference>
<accession>A0A1L7WD79</accession>
<evidence type="ECO:0000313" key="2">
    <source>
        <dbReference type="Proteomes" id="UP000184330"/>
    </source>
</evidence>
<dbReference type="InterPro" id="IPR023393">
    <property type="entry name" value="START-like_dom_sf"/>
</dbReference>
<reference evidence="1 2" key="1">
    <citation type="submission" date="2016-03" db="EMBL/GenBank/DDBJ databases">
        <authorList>
            <person name="Ploux O."/>
        </authorList>
    </citation>
    <scope>NUCLEOTIDE SEQUENCE [LARGE SCALE GENOMIC DNA]</scope>
    <source>
        <strain evidence="1 2">UAMH 11012</strain>
    </source>
</reference>
<dbReference type="Gene3D" id="3.30.530.20">
    <property type="match status" value="1"/>
</dbReference>
<dbReference type="SUPFAM" id="SSF55961">
    <property type="entry name" value="Bet v1-like"/>
    <property type="match status" value="1"/>
</dbReference>
<name>A0A1L7WD79_9HELO</name>
<dbReference type="AlphaFoldDB" id="A0A1L7WD79"/>
<dbReference type="PANTHER" id="PTHR36166">
    <property type="entry name" value="CHROMOSOME 9, WHOLE GENOME SHOTGUN SEQUENCE"/>
    <property type="match status" value="1"/>
</dbReference>
<protein>
    <recommendedName>
        <fullName evidence="3">SRPBCC family protein</fullName>
    </recommendedName>
</protein>
<sequence length="149" mass="17003">MTANTQIEIEASPEEVKNVFFDFPNWREIKNDMIKTVARLPGHAEGPIQKGEKLAVNFRGVNSQVTVLENSPSEFKWRGDTLYVMSGEHSFRFEPSKTTPGGTTFYNSEEPFRLSILVMKLLPATTMFNQFCKDFKARVESVKQEGTKF</sequence>
<dbReference type="OrthoDB" id="509124at2759"/>
<evidence type="ECO:0008006" key="3">
    <source>
        <dbReference type="Google" id="ProtNLM"/>
    </source>
</evidence>
<dbReference type="STRING" id="576137.A0A1L7WD79"/>
<dbReference type="InterPro" id="IPR019587">
    <property type="entry name" value="Polyketide_cyclase/dehydratase"/>
</dbReference>
<organism evidence="1 2">
    <name type="scientific">Phialocephala subalpina</name>
    <dbReference type="NCBI Taxonomy" id="576137"/>
    <lineage>
        <taxon>Eukaryota</taxon>
        <taxon>Fungi</taxon>
        <taxon>Dikarya</taxon>
        <taxon>Ascomycota</taxon>
        <taxon>Pezizomycotina</taxon>
        <taxon>Leotiomycetes</taxon>
        <taxon>Helotiales</taxon>
        <taxon>Mollisiaceae</taxon>
        <taxon>Phialocephala</taxon>
        <taxon>Phialocephala fortinii species complex</taxon>
    </lineage>
</organism>